<dbReference type="InterPro" id="IPR029021">
    <property type="entry name" value="Prot-tyrosine_phosphatase-like"/>
</dbReference>
<dbReference type="InterPro" id="IPR051281">
    <property type="entry name" value="Dual-spec_lipid-protein_phosph"/>
</dbReference>
<proteinExistence type="predicted"/>
<dbReference type="Gene3D" id="3.90.190.10">
    <property type="entry name" value="Protein tyrosine phosphatase superfamily"/>
    <property type="match status" value="1"/>
</dbReference>
<keyword evidence="1" id="KW-1133">Transmembrane helix</keyword>
<sequence>MVASSILEPGGFLGDELFSWCLRQSFINRLPASSATFICLESSEAFGLDADNLRFITINSEEYYDPAHFYGRVEAYPIADNHVPSLEMIKPFSESVDSWLASDPKNIAVIHCMVSIPSQRRYVTYWESILSNSVPRGTGNGPRDEKLPQPCSRELRRIWLYDTVYIDSIFFVMSELHEVSSSKFMSTMFGMLNYLSGIGYGGHIIFSFSVSLLISLAEVITIFASLHMVILLLVQHQ</sequence>
<comment type="caution">
    <text evidence="2">The sequence shown here is derived from an EMBL/GenBank/DDBJ whole genome shotgun (WGS) entry which is preliminary data.</text>
</comment>
<protein>
    <submittedName>
        <fullName evidence="2">Uncharacterized protein</fullName>
    </submittedName>
</protein>
<reference evidence="2 3" key="1">
    <citation type="submission" date="2024-08" db="EMBL/GenBank/DDBJ databases">
        <title>Insights into the chromosomal genome structure of Flemingia macrophylla.</title>
        <authorList>
            <person name="Ding Y."/>
            <person name="Zhao Y."/>
            <person name="Bi W."/>
            <person name="Wu M."/>
            <person name="Zhao G."/>
            <person name="Gong Y."/>
            <person name="Li W."/>
            <person name="Zhang P."/>
        </authorList>
    </citation>
    <scope>NUCLEOTIDE SEQUENCE [LARGE SCALE GENOMIC DNA]</scope>
    <source>
        <strain evidence="2">DYQJB</strain>
        <tissue evidence="2">Leaf</tissue>
    </source>
</reference>
<dbReference type="EMBL" id="JBGMDY010000011">
    <property type="protein sequence ID" value="KAL2317606.1"/>
    <property type="molecule type" value="Genomic_DNA"/>
</dbReference>
<dbReference type="PANTHER" id="PTHR12305">
    <property type="entry name" value="PHOSPHATASE WITH HOMOLOGY TO TENSIN"/>
    <property type="match status" value="1"/>
</dbReference>
<dbReference type="Proteomes" id="UP001603857">
    <property type="component" value="Unassembled WGS sequence"/>
</dbReference>
<gene>
    <name evidence="2" type="ORF">Fmac_031482</name>
</gene>
<evidence type="ECO:0000313" key="2">
    <source>
        <dbReference type="EMBL" id="KAL2317606.1"/>
    </source>
</evidence>
<feature type="transmembrane region" description="Helical" evidence="1">
    <location>
        <begin position="212"/>
        <end position="234"/>
    </location>
</feature>
<evidence type="ECO:0000256" key="1">
    <source>
        <dbReference type="SAM" id="Phobius"/>
    </source>
</evidence>
<organism evidence="2 3">
    <name type="scientific">Flemingia macrophylla</name>
    <dbReference type="NCBI Taxonomy" id="520843"/>
    <lineage>
        <taxon>Eukaryota</taxon>
        <taxon>Viridiplantae</taxon>
        <taxon>Streptophyta</taxon>
        <taxon>Embryophyta</taxon>
        <taxon>Tracheophyta</taxon>
        <taxon>Spermatophyta</taxon>
        <taxon>Magnoliopsida</taxon>
        <taxon>eudicotyledons</taxon>
        <taxon>Gunneridae</taxon>
        <taxon>Pentapetalae</taxon>
        <taxon>rosids</taxon>
        <taxon>fabids</taxon>
        <taxon>Fabales</taxon>
        <taxon>Fabaceae</taxon>
        <taxon>Papilionoideae</taxon>
        <taxon>50 kb inversion clade</taxon>
        <taxon>NPAAA clade</taxon>
        <taxon>indigoferoid/millettioid clade</taxon>
        <taxon>Phaseoleae</taxon>
        <taxon>Flemingia</taxon>
    </lineage>
</organism>
<keyword evidence="1" id="KW-0812">Transmembrane</keyword>
<dbReference type="SUPFAM" id="SSF52799">
    <property type="entry name" value="(Phosphotyrosine protein) phosphatases II"/>
    <property type="match status" value="1"/>
</dbReference>
<keyword evidence="3" id="KW-1185">Reference proteome</keyword>
<dbReference type="PANTHER" id="PTHR12305:SF60">
    <property type="entry name" value="PHOSPHATIDYLINOSITOL 3,4,5-TRISPHOSPHATE 3-PHOSPHATASE TPTE2-RELATED"/>
    <property type="match status" value="1"/>
</dbReference>
<accession>A0ABD1L283</accession>
<dbReference type="AlphaFoldDB" id="A0ABD1L283"/>
<keyword evidence="1" id="KW-0472">Membrane</keyword>
<evidence type="ECO:0000313" key="3">
    <source>
        <dbReference type="Proteomes" id="UP001603857"/>
    </source>
</evidence>
<name>A0ABD1L283_9FABA</name>